<evidence type="ECO:0000259" key="15">
    <source>
        <dbReference type="SMART" id="SM00840"/>
    </source>
</evidence>
<dbReference type="GO" id="GO:0046872">
    <property type="term" value="F:metal ion binding"/>
    <property type="evidence" value="ECO:0007669"/>
    <property type="project" value="UniProtKB-KW"/>
</dbReference>
<keyword evidence="8" id="KW-0479">Metal-binding</keyword>
<dbReference type="EC" id="6.1.1.16" evidence="4"/>
<dbReference type="PANTHER" id="PTHR10890">
    <property type="entry name" value="CYSTEINYL-TRNA SYNTHETASE"/>
    <property type="match status" value="1"/>
</dbReference>
<organism evidence="16">
    <name type="scientific">marine metagenome</name>
    <dbReference type="NCBI Taxonomy" id="408172"/>
    <lineage>
        <taxon>unclassified sequences</taxon>
        <taxon>metagenomes</taxon>
        <taxon>ecological metagenomes</taxon>
    </lineage>
</organism>
<dbReference type="GO" id="GO:0004817">
    <property type="term" value="F:cysteine-tRNA ligase activity"/>
    <property type="evidence" value="ECO:0007669"/>
    <property type="project" value="UniProtKB-EC"/>
</dbReference>
<sequence length="451" mass="52106">MTGRKEELSLLQEGKVKIYVCGMTVYDDCHLGHARTFLSFDMIVRYLKFKNLEVEYVRNITDVDDNILERAKELSEEPLALTKRYISRMHSDFQALGMIVPDKEPKATENIKVIIELISVLIEKGHAYYEGQDVYFAVDSYKEYGKLSNQRMEEIHSGSRIEIDKHKRNPADFVLWKKSREGLFWDSPWGKGRPGWHIECSAMSMNSLGKNFDIHAGGIDLKFPHHENEIAQSETSSGTKFANYWMHTGPLRIDREKMSKSLGNFLTIREALKNFSSEVLRYFLLSSHYRSPINFSVEGLNEAKSALDRLYNSTLDLNIKSKKDIGSTEYTKNFKKAMDDDFNAPEALAVLFDMAKNINRLKKEREFTKSVLLAGELISLAGPLGIIQQDPKIFLREGVDLKEKEIEDQIKEREEARQKGDYSSADMIRKNLLEENIILEDSKEGTFWRRR</sequence>
<keyword evidence="11" id="KW-0067">ATP-binding</keyword>
<keyword evidence="13" id="KW-0030">Aminoacyl-tRNA synthetase</keyword>
<dbReference type="NCBIfam" id="TIGR00435">
    <property type="entry name" value="cysS"/>
    <property type="match status" value="1"/>
</dbReference>
<comment type="cofactor">
    <cofactor evidence="1">
        <name>Zn(2+)</name>
        <dbReference type="ChEBI" id="CHEBI:29105"/>
    </cofactor>
</comment>
<dbReference type="InterPro" id="IPR015273">
    <property type="entry name" value="Cys-tRNA-synt_Ia_DALR"/>
</dbReference>
<accession>A0A382B2V2</accession>
<evidence type="ECO:0000256" key="13">
    <source>
        <dbReference type="ARBA" id="ARBA00023146"/>
    </source>
</evidence>
<dbReference type="InterPro" id="IPR032678">
    <property type="entry name" value="tRNA-synt_1_cat_dom"/>
</dbReference>
<evidence type="ECO:0000256" key="11">
    <source>
        <dbReference type="ARBA" id="ARBA00022840"/>
    </source>
</evidence>
<dbReference type="CDD" id="cd00672">
    <property type="entry name" value="CysRS_core"/>
    <property type="match status" value="1"/>
</dbReference>
<dbReference type="AlphaFoldDB" id="A0A382B2V2"/>
<dbReference type="Pfam" id="PF23493">
    <property type="entry name" value="CysS_C"/>
    <property type="match status" value="1"/>
</dbReference>
<evidence type="ECO:0000256" key="3">
    <source>
        <dbReference type="ARBA" id="ARBA00005594"/>
    </source>
</evidence>
<keyword evidence="12" id="KW-0648">Protein biosynthesis</keyword>
<evidence type="ECO:0000313" key="16">
    <source>
        <dbReference type="EMBL" id="SVB07557.1"/>
    </source>
</evidence>
<dbReference type="Pfam" id="PF01406">
    <property type="entry name" value="tRNA-synt_1e"/>
    <property type="match status" value="1"/>
</dbReference>
<dbReference type="SMART" id="SM00840">
    <property type="entry name" value="DALR_2"/>
    <property type="match status" value="1"/>
</dbReference>
<dbReference type="InterPro" id="IPR014729">
    <property type="entry name" value="Rossmann-like_a/b/a_fold"/>
</dbReference>
<dbReference type="GO" id="GO:0005829">
    <property type="term" value="C:cytosol"/>
    <property type="evidence" value="ECO:0007669"/>
    <property type="project" value="TreeGrafter"/>
</dbReference>
<dbReference type="Gene3D" id="1.20.120.1910">
    <property type="entry name" value="Cysteine-tRNA ligase, C-terminal anti-codon recognition domain"/>
    <property type="match status" value="1"/>
</dbReference>
<evidence type="ECO:0000256" key="12">
    <source>
        <dbReference type="ARBA" id="ARBA00022917"/>
    </source>
</evidence>
<dbReference type="InterPro" id="IPR015803">
    <property type="entry name" value="Cys-tRNA-ligase"/>
</dbReference>
<keyword evidence="10" id="KW-0862">Zinc</keyword>
<evidence type="ECO:0000256" key="14">
    <source>
        <dbReference type="ARBA" id="ARBA00031499"/>
    </source>
</evidence>
<keyword evidence="7" id="KW-0436">Ligase</keyword>
<dbReference type="GO" id="GO:0005524">
    <property type="term" value="F:ATP binding"/>
    <property type="evidence" value="ECO:0007669"/>
    <property type="project" value="UniProtKB-KW"/>
</dbReference>
<dbReference type="SUPFAM" id="SSF52374">
    <property type="entry name" value="Nucleotidylyl transferase"/>
    <property type="match status" value="1"/>
</dbReference>
<evidence type="ECO:0000256" key="6">
    <source>
        <dbReference type="ARBA" id="ARBA00022490"/>
    </source>
</evidence>
<evidence type="ECO:0000256" key="9">
    <source>
        <dbReference type="ARBA" id="ARBA00022741"/>
    </source>
</evidence>
<dbReference type="SUPFAM" id="SSF47323">
    <property type="entry name" value="Anticodon-binding domain of a subclass of class I aminoacyl-tRNA synthetases"/>
    <property type="match status" value="1"/>
</dbReference>
<gene>
    <name evidence="16" type="ORF">METZ01_LOCUS160411</name>
</gene>
<dbReference type="GO" id="GO:0006423">
    <property type="term" value="P:cysteinyl-tRNA aminoacylation"/>
    <property type="evidence" value="ECO:0007669"/>
    <property type="project" value="InterPro"/>
</dbReference>
<reference evidence="16" key="1">
    <citation type="submission" date="2018-05" db="EMBL/GenBank/DDBJ databases">
        <authorList>
            <person name="Lanie J.A."/>
            <person name="Ng W.-L."/>
            <person name="Kazmierczak K.M."/>
            <person name="Andrzejewski T.M."/>
            <person name="Davidsen T.M."/>
            <person name="Wayne K.J."/>
            <person name="Tettelin H."/>
            <person name="Glass J.I."/>
            <person name="Rusch D."/>
            <person name="Podicherti R."/>
            <person name="Tsui H.-C.T."/>
            <person name="Winkler M.E."/>
        </authorList>
    </citation>
    <scope>NUCLEOTIDE SEQUENCE</scope>
</reference>
<proteinExistence type="inferred from homology"/>
<name>A0A382B2V2_9ZZZZ</name>
<feature type="domain" description="Cysteinyl-tRNA synthetase class Ia DALR" evidence="15">
    <location>
        <begin position="333"/>
        <end position="395"/>
    </location>
</feature>
<evidence type="ECO:0000256" key="1">
    <source>
        <dbReference type="ARBA" id="ARBA00001947"/>
    </source>
</evidence>
<comment type="subcellular location">
    <subcellularLocation>
        <location evidence="2">Cytoplasm</location>
    </subcellularLocation>
</comment>
<dbReference type="CDD" id="cd07963">
    <property type="entry name" value="Anticodon_Ia_Cys"/>
    <property type="match status" value="1"/>
</dbReference>
<dbReference type="PANTHER" id="PTHR10890:SF3">
    <property type="entry name" value="CYSTEINE--TRNA LIGASE, CYTOPLASMIC"/>
    <property type="match status" value="1"/>
</dbReference>
<dbReference type="Gene3D" id="3.40.50.620">
    <property type="entry name" value="HUPs"/>
    <property type="match status" value="1"/>
</dbReference>
<evidence type="ECO:0000256" key="10">
    <source>
        <dbReference type="ARBA" id="ARBA00022833"/>
    </source>
</evidence>
<dbReference type="PRINTS" id="PR00983">
    <property type="entry name" value="TRNASYNTHCYS"/>
</dbReference>
<keyword evidence="6" id="KW-0963">Cytoplasm</keyword>
<dbReference type="FunFam" id="3.40.50.620:FF:000009">
    <property type="entry name" value="Cysteine--tRNA ligase"/>
    <property type="match status" value="1"/>
</dbReference>
<comment type="similarity">
    <text evidence="3">Belongs to the class-I aminoacyl-tRNA synthetase family.</text>
</comment>
<evidence type="ECO:0000256" key="5">
    <source>
        <dbReference type="ARBA" id="ARBA00014738"/>
    </source>
</evidence>
<evidence type="ECO:0000256" key="4">
    <source>
        <dbReference type="ARBA" id="ARBA00012832"/>
    </source>
</evidence>
<dbReference type="EMBL" id="UINC01027757">
    <property type="protein sequence ID" value="SVB07557.1"/>
    <property type="molecule type" value="Genomic_DNA"/>
</dbReference>
<dbReference type="HAMAP" id="MF_00041">
    <property type="entry name" value="Cys_tRNA_synth"/>
    <property type="match status" value="1"/>
</dbReference>
<dbReference type="InterPro" id="IPR009080">
    <property type="entry name" value="tRNAsynth_Ia_anticodon-bd"/>
</dbReference>
<evidence type="ECO:0000256" key="8">
    <source>
        <dbReference type="ARBA" id="ARBA00022723"/>
    </source>
</evidence>
<dbReference type="InterPro" id="IPR024909">
    <property type="entry name" value="Cys-tRNA/MSH_ligase"/>
</dbReference>
<evidence type="ECO:0000256" key="2">
    <source>
        <dbReference type="ARBA" id="ARBA00004496"/>
    </source>
</evidence>
<protein>
    <recommendedName>
        <fullName evidence="5">Cysteine--tRNA ligase</fullName>
        <ecNumber evidence="4">6.1.1.16</ecNumber>
    </recommendedName>
    <alternativeName>
        <fullName evidence="14">Cysteinyl-tRNA synthetase</fullName>
    </alternativeName>
</protein>
<evidence type="ECO:0000256" key="7">
    <source>
        <dbReference type="ARBA" id="ARBA00022598"/>
    </source>
</evidence>
<dbReference type="InterPro" id="IPR056411">
    <property type="entry name" value="CysS_C"/>
</dbReference>
<keyword evidence="9" id="KW-0547">Nucleotide-binding</keyword>
<dbReference type="Pfam" id="PF09190">
    <property type="entry name" value="DALR_2"/>
    <property type="match status" value="1"/>
</dbReference>